<keyword evidence="6 13" id="KW-0418">Kinase</keyword>
<dbReference type="Proteomes" id="UP000278673">
    <property type="component" value="Unassembled WGS sequence"/>
</dbReference>
<comment type="caution">
    <text evidence="13">The sequence shown here is derived from an EMBL/GenBank/DDBJ whole genome shotgun (WGS) entry which is preliminary data.</text>
</comment>
<dbReference type="Gene3D" id="1.20.5.1930">
    <property type="match status" value="1"/>
</dbReference>
<evidence type="ECO:0000256" key="8">
    <source>
        <dbReference type="ARBA" id="ARBA00023012"/>
    </source>
</evidence>
<feature type="region of interest" description="Disordered" evidence="9">
    <location>
        <begin position="1"/>
        <end position="26"/>
    </location>
</feature>
<dbReference type="EC" id="2.7.13.3" evidence="2"/>
<dbReference type="Gene3D" id="3.30.565.10">
    <property type="entry name" value="Histidine kinase-like ATPase, C-terminal domain"/>
    <property type="match status" value="1"/>
</dbReference>
<keyword evidence="10" id="KW-0472">Membrane</keyword>
<dbReference type="Pfam" id="PF07730">
    <property type="entry name" value="HisKA_3"/>
    <property type="match status" value="1"/>
</dbReference>
<dbReference type="PANTHER" id="PTHR24421:SF10">
    <property type="entry name" value="NITRATE_NITRITE SENSOR PROTEIN NARQ"/>
    <property type="match status" value="1"/>
</dbReference>
<keyword evidence="10" id="KW-1133">Transmembrane helix</keyword>
<keyword evidence="5" id="KW-0547">Nucleotide-binding</keyword>
<dbReference type="InterPro" id="IPR003594">
    <property type="entry name" value="HATPase_dom"/>
</dbReference>
<evidence type="ECO:0000313" key="14">
    <source>
        <dbReference type="Proteomes" id="UP000278673"/>
    </source>
</evidence>
<keyword evidence="7" id="KW-0067">ATP-binding</keyword>
<name>A0A3M2M6Q7_9ACTN</name>
<dbReference type="InterPro" id="IPR011712">
    <property type="entry name" value="Sig_transdc_His_kin_sub3_dim/P"/>
</dbReference>
<accession>A0A3M2M6Q7</accession>
<feature type="domain" description="Histidine kinase/HSP90-like ATPase" evidence="11">
    <location>
        <begin position="233"/>
        <end position="320"/>
    </location>
</feature>
<dbReference type="GO" id="GO:0016020">
    <property type="term" value="C:membrane"/>
    <property type="evidence" value="ECO:0007669"/>
    <property type="project" value="InterPro"/>
</dbReference>
<reference evidence="13 14" key="1">
    <citation type="submission" date="2018-10" db="EMBL/GenBank/DDBJ databases">
        <title>Isolation, diversity and antifungal activity of actinobacteria from wheat.</title>
        <authorList>
            <person name="Han C."/>
        </authorList>
    </citation>
    <scope>NUCLEOTIDE SEQUENCE [LARGE SCALE GENOMIC DNA]</scope>
    <source>
        <strain evidence="13 14">NEAU-YY642</strain>
    </source>
</reference>
<gene>
    <name evidence="13" type="ORF">EBN88_04015</name>
</gene>
<feature type="transmembrane region" description="Helical" evidence="10">
    <location>
        <begin position="57"/>
        <end position="74"/>
    </location>
</feature>
<dbReference type="Pfam" id="PF02518">
    <property type="entry name" value="HATPase_c"/>
    <property type="match status" value="1"/>
</dbReference>
<keyword evidence="4" id="KW-0808">Transferase</keyword>
<evidence type="ECO:0000256" key="6">
    <source>
        <dbReference type="ARBA" id="ARBA00022777"/>
    </source>
</evidence>
<keyword evidence="14" id="KW-1185">Reference proteome</keyword>
<dbReference type="AlphaFoldDB" id="A0A3M2M6Q7"/>
<evidence type="ECO:0000259" key="11">
    <source>
        <dbReference type="Pfam" id="PF02518"/>
    </source>
</evidence>
<evidence type="ECO:0000256" key="1">
    <source>
        <dbReference type="ARBA" id="ARBA00000085"/>
    </source>
</evidence>
<evidence type="ECO:0000256" key="9">
    <source>
        <dbReference type="SAM" id="MobiDB-lite"/>
    </source>
</evidence>
<feature type="transmembrane region" description="Helical" evidence="10">
    <location>
        <begin position="80"/>
        <end position="99"/>
    </location>
</feature>
<evidence type="ECO:0000256" key="3">
    <source>
        <dbReference type="ARBA" id="ARBA00022553"/>
    </source>
</evidence>
<sequence length="326" mass="34871">MPAGRRRPVIGPGAGVPGATPSPVPRTRVRCPGPRPVPRLRGVETERPRWRSYDRRVVATVLAVVLLVLFAFGVNSTTGWWVALLVNAAMSVSVLTWALRRTRAQRLRYEDDLTAWAAERAIGTERLRIAHDLHDLVSHGIGLITVRAAAARRMTGPEGEAERAEALADIERVGRETTTELRRMLAVLRAPHSAPLRPADTLDALPAIVAAANASGLAATLDMDDLGEVTPGVQLAICAVVREALHNAVRHAGPTRARVTLRRDGEALTVDVRDAGPVEGWRSQPGAGHGLAGLRERLTALGGTLRAAPAADGFRLAARIPDRVAP</sequence>
<organism evidence="13 14">
    <name type="scientific">Streptomyces triticirhizae</name>
    <dbReference type="NCBI Taxonomy" id="2483353"/>
    <lineage>
        <taxon>Bacteria</taxon>
        <taxon>Bacillati</taxon>
        <taxon>Actinomycetota</taxon>
        <taxon>Actinomycetes</taxon>
        <taxon>Kitasatosporales</taxon>
        <taxon>Streptomycetaceae</taxon>
        <taxon>Streptomyces</taxon>
    </lineage>
</organism>
<evidence type="ECO:0000256" key="7">
    <source>
        <dbReference type="ARBA" id="ARBA00022840"/>
    </source>
</evidence>
<dbReference type="CDD" id="cd16917">
    <property type="entry name" value="HATPase_UhpB-NarQ-NarX-like"/>
    <property type="match status" value="1"/>
</dbReference>
<evidence type="ECO:0000256" key="2">
    <source>
        <dbReference type="ARBA" id="ARBA00012438"/>
    </source>
</evidence>
<keyword evidence="8" id="KW-0902">Two-component regulatory system</keyword>
<protein>
    <recommendedName>
        <fullName evidence="2">histidine kinase</fullName>
        <ecNumber evidence="2">2.7.13.3</ecNumber>
    </recommendedName>
</protein>
<evidence type="ECO:0000313" key="13">
    <source>
        <dbReference type="EMBL" id="RMI45202.1"/>
    </source>
</evidence>
<dbReference type="GO" id="GO:0000155">
    <property type="term" value="F:phosphorelay sensor kinase activity"/>
    <property type="evidence" value="ECO:0007669"/>
    <property type="project" value="InterPro"/>
</dbReference>
<evidence type="ECO:0000259" key="12">
    <source>
        <dbReference type="Pfam" id="PF07730"/>
    </source>
</evidence>
<dbReference type="SUPFAM" id="SSF55874">
    <property type="entry name" value="ATPase domain of HSP90 chaperone/DNA topoisomerase II/histidine kinase"/>
    <property type="match status" value="1"/>
</dbReference>
<proteinExistence type="predicted"/>
<dbReference type="PANTHER" id="PTHR24421">
    <property type="entry name" value="NITRATE/NITRITE SENSOR PROTEIN NARX-RELATED"/>
    <property type="match status" value="1"/>
</dbReference>
<keyword evidence="10" id="KW-0812">Transmembrane</keyword>
<keyword evidence="3" id="KW-0597">Phosphoprotein</keyword>
<dbReference type="GO" id="GO:0046983">
    <property type="term" value="F:protein dimerization activity"/>
    <property type="evidence" value="ECO:0007669"/>
    <property type="project" value="InterPro"/>
</dbReference>
<comment type="catalytic activity">
    <reaction evidence="1">
        <text>ATP + protein L-histidine = ADP + protein N-phospho-L-histidine.</text>
        <dbReference type="EC" id="2.7.13.3"/>
    </reaction>
</comment>
<dbReference type="GO" id="GO:0005524">
    <property type="term" value="F:ATP binding"/>
    <property type="evidence" value="ECO:0007669"/>
    <property type="project" value="UniProtKB-KW"/>
</dbReference>
<evidence type="ECO:0000256" key="4">
    <source>
        <dbReference type="ARBA" id="ARBA00022679"/>
    </source>
</evidence>
<dbReference type="InterPro" id="IPR050482">
    <property type="entry name" value="Sensor_HK_TwoCompSys"/>
</dbReference>
<dbReference type="EMBL" id="RFFJ01000010">
    <property type="protein sequence ID" value="RMI45202.1"/>
    <property type="molecule type" value="Genomic_DNA"/>
</dbReference>
<evidence type="ECO:0000256" key="10">
    <source>
        <dbReference type="SAM" id="Phobius"/>
    </source>
</evidence>
<evidence type="ECO:0000256" key="5">
    <source>
        <dbReference type="ARBA" id="ARBA00022741"/>
    </source>
</evidence>
<dbReference type="InterPro" id="IPR036890">
    <property type="entry name" value="HATPase_C_sf"/>
</dbReference>
<feature type="domain" description="Signal transduction histidine kinase subgroup 3 dimerisation and phosphoacceptor" evidence="12">
    <location>
        <begin position="125"/>
        <end position="191"/>
    </location>
</feature>